<gene>
    <name evidence="2" type="ORF">M0G41_11535</name>
</gene>
<reference evidence="2" key="1">
    <citation type="submission" date="2022-04" db="EMBL/GenBank/DDBJ databases">
        <title>Lysobacter sp. CAU 1642 isolated from sea sand.</title>
        <authorList>
            <person name="Kim W."/>
        </authorList>
    </citation>
    <scope>NUCLEOTIDE SEQUENCE</scope>
    <source>
        <strain evidence="2">CAU 1642</strain>
    </source>
</reference>
<dbReference type="Proteomes" id="UP001431449">
    <property type="component" value="Unassembled WGS sequence"/>
</dbReference>
<accession>A0ABT0GIN9</accession>
<proteinExistence type="predicted"/>
<name>A0ABT0GIN9_9GAMM</name>
<organism evidence="2 3">
    <name type="scientific">Pseudomarimonas salicorniae</name>
    <dbReference type="NCBI Taxonomy" id="2933270"/>
    <lineage>
        <taxon>Bacteria</taxon>
        <taxon>Pseudomonadati</taxon>
        <taxon>Pseudomonadota</taxon>
        <taxon>Gammaproteobacteria</taxon>
        <taxon>Lysobacterales</taxon>
        <taxon>Lysobacteraceae</taxon>
        <taxon>Pseudomarimonas</taxon>
    </lineage>
</organism>
<protein>
    <recommendedName>
        <fullName evidence="4">Dolichyl-phosphate-mannose-protein mannosyltransferase</fullName>
    </recommendedName>
</protein>
<feature type="transmembrane region" description="Helical" evidence="1">
    <location>
        <begin position="21"/>
        <end position="42"/>
    </location>
</feature>
<feature type="transmembrane region" description="Helical" evidence="1">
    <location>
        <begin position="110"/>
        <end position="127"/>
    </location>
</feature>
<feature type="transmembrane region" description="Helical" evidence="1">
    <location>
        <begin position="71"/>
        <end position="98"/>
    </location>
</feature>
<sequence>MPLQPAVGLQPRPAPASPTSIHSLGLLACCALGLALHLLFFWPGYVSFDVRSQLDQGLHGPITDVSPPANALLLAVSHALGGHGGALFALNAVVLWASSGWILLRLRARARHWLLLPLALPLLPLLPHLWTDLHLLAVLAMASALLLGGATAERPRARLLAFLGALLLVLWSTWIRQNALLAALPLALLIVIWLSRGRSLRWRLLMVALLLAAIATARAGAGWVVQQPVSVWAVTPLWDLQALSLRADRVLLPEGFHGPGLDVEELRAAYSPNTAVPLFGDTPSGVRNPTMERFDAASRHALLEAWVGAVAGDPAGWLAHRWTVFRRLFGAHRQGDLRYMVDSPEFFEASAPQGWRASLHQSARGLIERGKQLGVFAPGPAWLLGLLMLVLAKLRGPGLLPALQWALLVSALAYVLALFALTPSAEQRYLAWPLWATLCAAALALVRR</sequence>
<feature type="transmembrane region" description="Helical" evidence="1">
    <location>
        <begin position="133"/>
        <end position="150"/>
    </location>
</feature>
<evidence type="ECO:0000313" key="3">
    <source>
        <dbReference type="Proteomes" id="UP001431449"/>
    </source>
</evidence>
<keyword evidence="1" id="KW-0812">Transmembrane</keyword>
<keyword evidence="1" id="KW-1133">Transmembrane helix</keyword>
<keyword evidence="3" id="KW-1185">Reference proteome</keyword>
<comment type="caution">
    <text evidence="2">The sequence shown here is derived from an EMBL/GenBank/DDBJ whole genome shotgun (WGS) entry which is preliminary data.</text>
</comment>
<feature type="transmembrane region" description="Helical" evidence="1">
    <location>
        <begin position="429"/>
        <end position="446"/>
    </location>
</feature>
<feature type="transmembrane region" description="Helical" evidence="1">
    <location>
        <begin position="403"/>
        <end position="423"/>
    </location>
</feature>
<feature type="transmembrane region" description="Helical" evidence="1">
    <location>
        <begin position="157"/>
        <end position="174"/>
    </location>
</feature>
<keyword evidence="1" id="KW-0472">Membrane</keyword>
<evidence type="ECO:0000313" key="2">
    <source>
        <dbReference type="EMBL" id="MCK7594298.1"/>
    </source>
</evidence>
<evidence type="ECO:0000256" key="1">
    <source>
        <dbReference type="SAM" id="Phobius"/>
    </source>
</evidence>
<feature type="transmembrane region" description="Helical" evidence="1">
    <location>
        <begin position="180"/>
        <end position="197"/>
    </location>
</feature>
<dbReference type="RefSeq" id="WP_248209345.1">
    <property type="nucleotide sequence ID" value="NZ_JALNMH010000009.1"/>
</dbReference>
<dbReference type="EMBL" id="JALNMH010000009">
    <property type="protein sequence ID" value="MCK7594298.1"/>
    <property type="molecule type" value="Genomic_DNA"/>
</dbReference>
<feature type="transmembrane region" description="Helical" evidence="1">
    <location>
        <begin position="373"/>
        <end position="391"/>
    </location>
</feature>
<evidence type="ECO:0008006" key="4">
    <source>
        <dbReference type="Google" id="ProtNLM"/>
    </source>
</evidence>